<dbReference type="EC" id="3.1.26.5" evidence="1"/>
<keyword evidence="2" id="KW-1185">Reference proteome</keyword>
<gene>
    <name evidence="1" type="primary">POP1</name>
    <name evidence="1" type="ORF">H2199_008410</name>
</gene>
<accession>A0ACC2YJP1</accession>
<evidence type="ECO:0000313" key="2">
    <source>
        <dbReference type="Proteomes" id="UP001172680"/>
    </source>
</evidence>
<name>A0ACC2YJP1_9PEZI</name>
<protein>
    <submittedName>
        <fullName evidence="1">Ribonucleases P/MRP protein subunit pop1</fullName>
        <ecNumber evidence="1">3.1.26.5</ecNumber>
    </submittedName>
</protein>
<dbReference type="EMBL" id="JAPDRP010000027">
    <property type="protein sequence ID" value="KAJ9635407.1"/>
    <property type="molecule type" value="Genomic_DNA"/>
</dbReference>
<evidence type="ECO:0000313" key="1">
    <source>
        <dbReference type="EMBL" id="KAJ9635407.1"/>
    </source>
</evidence>
<proteinExistence type="predicted"/>
<dbReference type="Proteomes" id="UP001172680">
    <property type="component" value="Unassembled WGS sequence"/>
</dbReference>
<comment type="caution">
    <text evidence="1">The sequence shown here is derived from an EMBL/GenBank/DDBJ whole genome shotgun (WGS) entry which is preliminary data.</text>
</comment>
<reference evidence="1" key="1">
    <citation type="submission" date="2022-10" db="EMBL/GenBank/DDBJ databases">
        <title>Culturing micro-colonial fungi from biological soil crusts in the Mojave desert and describing Neophaeococcomyces mojavensis, and introducing the new genera and species Taxawa tesnikishii.</title>
        <authorList>
            <person name="Kurbessoian T."/>
            <person name="Stajich J.E."/>
        </authorList>
    </citation>
    <scope>NUCLEOTIDE SEQUENCE</scope>
    <source>
        <strain evidence="1">JES_115</strain>
    </source>
</reference>
<sequence length="1459" mass="163001">MTKAPAPRILIYLLRRDLRLADNPILCEVSRLSSQSQAPFTHLLLVYVFPAQQIEVSGFLQDPNAKSPYPEARSQVGGFWRCGPHRAKFMTESVWDLKQSLQRVNSGLEIRVGMLGDVIRQILDWYKSEGEDGEDGVNVSGDREPGEPKGEVTGVWMTSDDATEEKREERDVRRVVESEGIEFRLWKDEKYFIDDCDLPFSDIKGLPDVYTTFRKSLEPLRDKPRPPLWTPSSLPPLPPRIPPQGAPFSIPTTLEGIMDAIFKPLEPSLGLENPPRWPPDTKSAHPFTGGETSGMERVSHLIASGAMSNYKDTRNGLLGTDFSTKLSAWLALGCITARQIHAQMVRFEDGTKEEEESWTKAEGYGKGENKGTAAVRFELLWRDYMRLCVRKFGPKTFYVSGFRELGEDQERWKYVDSGHKGGTGDQAKTREAFERFRSGRTGTGFIDASQRELFLTGYTSNRTRQNVASYLSKHLGIDWRLGAEWYESLLIDYDVGNNWGNWQYVSGVGNDPQQGRTFNPVKQALDYDAGGEYTKAWVPELRPIDVRRDNNDRLVDQEKLMGVFQAWRLSEADKERYRLKGLEWVEEPLIRIPFSVGRKPRDDGARELAMAKRKQAPTPGNSQGQQKRQKTRDARSIAVQSSDKAFNNGELDLSSFIKAREFEIQALENGLKRSKKNLSSRAFQEVPRDLRRRTASHNAKRVPKRLQRRAKEEPEKNWAYAAAGRNRKTSAEAKLQGESKKNAVQEGAVTVTKDLPKDGDKDSAVGEGANAQKPAPIKPRKPRVKQNALKKPPTPPAKFRKRQIHKTWLPTHMFLTKRAHMTPPTEPLWRFAIPLTPTMKGYRPTHRASTQRGAVAWDMSYMSTIGLEGPEKSIEGLLKAVGLGGGDHAQGVWGTRGQKWKSGVRAGEGWLFDQRNSASKAIAPATVIWCPLERQAEDMEMTAPNVPAMSEDKTKARRKALTRVHPAGFLQLWKTIIRLAKVQKPHVNVEDLRFEIGSIEITGPGSTEALVGALWPTRLGPDRKHPLDSPSGLWPLLGSVTNPASLPKDVVLGFNISDPRLHHPPITVPLLQDPKSHNDLLGILADWPLDRTQPPPALFDRSCRLSASRALPSQKSINRRKTDAVPGQLPEPRPTDPDIPVLLYTSRGASGSQATWTVLLPWKCVQPVWYSLMYYPLSTSGNVRFGGLREKRQIAFEAGAPWFPGDYPGTMAGWEWEVNGREKRKEEWARKPKGKRVEWTSVDLGHGRKGEIGAGWACDWQRLIGGPPAEGAKPATKTGTAGALATVKLTLITRGVSTTCARIYRLPSKDLGLREKWLSLLPVPKAKTGQKPIKQKRPPPLPKDTPDHVRVARLAESLLKPEPIQLGHPEYPHVPDEEDLIGFVTTGNFNLGEGRATGIGCLLLEKVVFPTLGSEQEQPADGAAPELGAVSKASEDARTLCIIREAGQSIGRLARWEIV</sequence>
<organism evidence="1 2">
    <name type="scientific">Coniosporium tulheliwenetii</name>
    <dbReference type="NCBI Taxonomy" id="3383036"/>
    <lineage>
        <taxon>Eukaryota</taxon>
        <taxon>Fungi</taxon>
        <taxon>Dikarya</taxon>
        <taxon>Ascomycota</taxon>
        <taxon>Pezizomycotina</taxon>
        <taxon>Dothideomycetes</taxon>
        <taxon>Dothideomycetes incertae sedis</taxon>
        <taxon>Coniosporium</taxon>
    </lineage>
</organism>
<keyword evidence="1" id="KW-0378">Hydrolase</keyword>